<dbReference type="SUPFAM" id="SSF51905">
    <property type="entry name" value="FAD/NAD(P)-binding domain"/>
    <property type="match status" value="1"/>
</dbReference>
<dbReference type="InterPro" id="IPR036188">
    <property type="entry name" value="FAD/NAD-bd_sf"/>
</dbReference>
<dbReference type="Pfam" id="PF07992">
    <property type="entry name" value="Pyr_redox_2"/>
    <property type="match status" value="1"/>
</dbReference>
<dbReference type="Gene3D" id="3.50.50.60">
    <property type="entry name" value="FAD/NAD(P)-binding domain"/>
    <property type="match status" value="2"/>
</dbReference>
<feature type="domain" description="FAD/NAD(P)-binding" evidence="1">
    <location>
        <begin position="86"/>
        <end position="335"/>
    </location>
</feature>
<sequence>MTNNCPRTRVLVAGCSYAGIATVVNLLDLCLGKPARGAPHKVPHELAVKGVPVDIHIVDERDGYLKVHLIGCPLAFASNDAAPKMWVRFEDVPALQHRNVRWTQGSVIKLDADRRVAHVKHSASGELVEYAYDYFVAATGLRRQYPIVPQTLTRKCYLAETGDHIETVKGASEGVVVIGGGAVGIEMAAELKLTQPKVKVTLVQSRDKLLSAEALPDEFKAAALGALQEMDVEVVLGRGRVMETSTVEEDDGSSVQILTLGDGTVLTASHVINAVSTQIPVTSYLPPSVLDNGGLVKINENLRFLDQGKSRRHYAIGDIVAWSGIKRCGAAMHMGFLAAQNLHQQMLSEREGIAPDFVTYPEVPPMIALAIGRKAATYAPAEGVHCGAEQMRIFFGDDLGFTGCWNHLKLSEPADGTGVSTYVALPQTAPYREMQQQSAVTA</sequence>
<name>A0AAI8YVK5_9PEZI</name>
<dbReference type="PANTHER" id="PTHR43735:SF24">
    <property type="entry name" value="NUCLEOTIDE-DISULPHIDE OXIDOREDUCTASE AMID-LIKE, PUTATIVE (AFU_ORTHOLOGUE AFUA_1G17180)-RELATED"/>
    <property type="match status" value="1"/>
</dbReference>
<dbReference type="InterPro" id="IPR023753">
    <property type="entry name" value="FAD/NAD-binding_dom"/>
</dbReference>
<reference evidence="2" key="1">
    <citation type="submission" date="2023-11" db="EMBL/GenBank/DDBJ databases">
        <authorList>
            <person name="Alioto T."/>
            <person name="Alioto T."/>
            <person name="Gomez Garrido J."/>
        </authorList>
    </citation>
    <scope>NUCLEOTIDE SEQUENCE</scope>
</reference>
<dbReference type="GO" id="GO:0050660">
    <property type="term" value="F:flavin adenine dinucleotide binding"/>
    <property type="evidence" value="ECO:0007669"/>
    <property type="project" value="TreeGrafter"/>
</dbReference>
<dbReference type="PANTHER" id="PTHR43735">
    <property type="entry name" value="APOPTOSIS-INDUCING FACTOR 1"/>
    <property type="match status" value="1"/>
</dbReference>
<dbReference type="GO" id="GO:0005737">
    <property type="term" value="C:cytoplasm"/>
    <property type="evidence" value="ECO:0007669"/>
    <property type="project" value="TreeGrafter"/>
</dbReference>
<evidence type="ECO:0000259" key="1">
    <source>
        <dbReference type="Pfam" id="PF07992"/>
    </source>
</evidence>
<proteinExistence type="predicted"/>
<evidence type="ECO:0000313" key="3">
    <source>
        <dbReference type="Proteomes" id="UP001296104"/>
    </source>
</evidence>
<organism evidence="2 3">
    <name type="scientific">Lecanosticta acicola</name>
    <dbReference type="NCBI Taxonomy" id="111012"/>
    <lineage>
        <taxon>Eukaryota</taxon>
        <taxon>Fungi</taxon>
        <taxon>Dikarya</taxon>
        <taxon>Ascomycota</taxon>
        <taxon>Pezizomycotina</taxon>
        <taxon>Dothideomycetes</taxon>
        <taxon>Dothideomycetidae</taxon>
        <taxon>Mycosphaerellales</taxon>
        <taxon>Mycosphaerellaceae</taxon>
        <taxon>Lecanosticta</taxon>
    </lineage>
</organism>
<dbReference type="AlphaFoldDB" id="A0AAI8YVK5"/>
<comment type="caution">
    <text evidence="2">The sequence shown here is derived from an EMBL/GenBank/DDBJ whole genome shotgun (WGS) entry which is preliminary data.</text>
</comment>
<evidence type="ECO:0000313" key="2">
    <source>
        <dbReference type="EMBL" id="CAK3923165.1"/>
    </source>
</evidence>
<gene>
    <name evidence="2" type="ORF">LECACI_7A002808</name>
</gene>
<dbReference type="PRINTS" id="PR00411">
    <property type="entry name" value="PNDRDTASEI"/>
</dbReference>
<dbReference type="GO" id="GO:0004174">
    <property type="term" value="F:electron-transferring-flavoprotein dehydrogenase activity"/>
    <property type="evidence" value="ECO:0007669"/>
    <property type="project" value="TreeGrafter"/>
</dbReference>
<keyword evidence="3" id="KW-1185">Reference proteome</keyword>
<dbReference type="EMBL" id="CAVMBE010000013">
    <property type="protein sequence ID" value="CAK3923165.1"/>
    <property type="molecule type" value="Genomic_DNA"/>
</dbReference>
<dbReference type="Proteomes" id="UP001296104">
    <property type="component" value="Unassembled WGS sequence"/>
</dbReference>
<protein>
    <submittedName>
        <fullName evidence="2">Related to pyridine nucleotide-disulphide oxidoreductase AMID-like</fullName>
    </submittedName>
</protein>
<accession>A0AAI8YVK5</accession>